<proteinExistence type="predicted"/>
<dbReference type="EMBL" id="RQTK01000103">
    <property type="protein sequence ID" value="RUS87685.1"/>
    <property type="molecule type" value="Genomic_DNA"/>
</dbReference>
<reference evidence="3 4" key="1">
    <citation type="submission" date="2019-01" db="EMBL/GenBank/DDBJ databases">
        <title>A draft genome assembly of the solar-powered sea slug Elysia chlorotica.</title>
        <authorList>
            <person name="Cai H."/>
            <person name="Li Q."/>
            <person name="Fang X."/>
            <person name="Li J."/>
            <person name="Curtis N.E."/>
            <person name="Altenburger A."/>
            <person name="Shibata T."/>
            <person name="Feng M."/>
            <person name="Maeda T."/>
            <person name="Schwartz J.A."/>
            <person name="Shigenobu S."/>
            <person name="Lundholm N."/>
            <person name="Nishiyama T."/>
            <person name="Yang H."/>
            <person name="Hasebe M."/>
            <person name="Li S."/>
            <person name="Pierce S.K."/>
            <person name="Wang J."/>
        </authorList>
    </citation>
    <scope>NUCLEOTIDE SEQUENCE [LARGE SCALE GENOMIC DNA]</scope>
    <source>
        <strain evidence="3">EC2010</strain>
        <tissue evidence="3">Whole organism of an adult</tissue>
    </source>
</reference>
<feature type="compositionally biased region" description="Basic and acidic residues" evidence="2">
    <location>
        <begin position="91"/>
        <end position="102"/>
    </location>
</feature>
<feature type="coiled-coil region" evidence="1">
    <location>
        <begin position="127"/>
        <end position="293"/>
    </location>
</feature>
<dbReference type="PANTHER" id="PTHR35970">
    <property type="entry name" value="SODIUM CHANNEL AND CLATHRIN LINKER 1"/>
    <property type="match status" value="1"/>
</dbReference>
<dbReference type="GO" id="GO:0005813">
    <property type="term" value="C:centrosome"/>
    <property type="evidence" value="ECO:0007669"/>
    <property type="project" value="InterPro"/>
</dbReference>
<evidence type="ECO:0000313" key="3">
    <source>
        <dbReference type="EMBL" id="RUS87685.1"/>
    </source>
</evidence>
<feature type="coiled-coil region" evidence="1">
    <location>
        <begin position="582"/>
        <end position="644"/>
    </location>
</feature>
<dbReference type="GO" id="GO:0045162">
    <property type="term" value="P:clustering of voltage-gated sodium channels"/>
    <property type="evidence" value="ECO:0007669"/>
    <property type="project" value="InterPro"/>
</dbReference>
<organism evidence="3 4">
    <name type="scientific">Elysia chlorotica</name>
    <name type="common">Eastern emerald elysia</name>
    <name type="synonym">Sea slug</name>
    <dbReference type="NCBI Taxonomy" id="188477"/>
    <lineage>
        <taxon>Eukaryota</taxon>
        <taxon>Metazoa</taxon>
        <taxon>Spiralia</taxon>
        <taxon>Lophotrochozoa</taxon>
        <taxon>Mollusca</taxon>
        <taxon>Gastropoda</taxon>
        <taxon>Heterobranchia</taxon>
        <taxon>Euthyneura</taxon>
        <taxon>Panpulmonata</taxon>
        <taxon>Sacoglossa</taxon>
        <taxon>Placobranchoidea</taxon>
        <taxon>Plakobranchidae</taxon>
        <taxon>Elysia</taxon>
    </lineage>
</organism>
<keyword evidence="1" id="KW-0175">Coiled coil</keyword>
<comment type="caution">
    <text evidence="3">The sequence shown here is derived from an EMBL/GenBank/DDBJ whole genome shotgun (WGS) entry which is preliminary data.</text>
</comment>
<keyword evidence="4" id="KW-1185">Reference proteome</keyword>
<evidence type="ECO:0000256" key="2">
    <source>
        <dbReference type="SAM" id="MobiDB-lite"/>
    </source>
</evidence>
<accession>A0A433U1K8</accession>
<dbReference type="InterPro" id="IPR038911">
    <property type="entry name" value="SCLT1"/>
</dbReference>
<evidence type="ECO:0000256" key="1">
    <source>
        <dbReference type="SAM" id="Coils"/>
    </source>
</evidence>
<dbReference type="STRING" id="188477.A0A433U1K8"/>
<dbReference type="Pfam" id="PF15964">
    <property type="entry name" value="CCCAP"/>
    <property type="match status" value="1"/>
</dbReference>
<feature type="region of interest" description="Disordered" evidence="2">
    <location>
        <begin position="673"/>
        <end position="725"/>
    </location>
</feature>
<dbReference type="GO" id="GO:0007098">
    <property type="term" value="P:centrosome cycle"/>
    <property type="evidence" value="ECO:0007669"/>
    <property type="project" value="InterPro"/>
</dbReference>
<feature type="compositionally biased region" description="Polar residues" evidence="2">
    <location>
        <begin position="673"/>
        <end position="688"/>
    </location>
</feature>
<evidence type="ECO:0000313" key="4">
    <source>
        <dbReference type="Proteomes" id="UP000271974"/>
    </source>
</evidence>
<feature type="coiled-coil region" evidence="1">
    <location>
        <begin position="355"/>
        <end position="516"/>
    </location>
</feature>
<gene>
    <name evidence="3" type="ORF">EGW08_004526</name>
</gene>
<dbReference type="OrthoDB" id="551053at2759"/>
<protein>
    <recommendedName>
        <fullName evidence="5">Sodium channel and clathrin linker 1</fullName>
    </recommendedName>
</protein>
<dbReference type="InterPro" id="IPR031887">
    <property type="entry name" value="SDCCAG8"/>
</dbReference>
<sequence length="725" mass="83446">MMSKEENEFLKDQVRRLNVALSEYQRAYPNFVLEHYDVSEDSQGTQAWLSDSKDLPPLLKEYDATIFGLQRQLESLENQIERIRSQAQDVAKENERLHEDMRSSVQSRLSGDVSGGGDGEVGDAMLLQNLQQQLELAVQEKEASQEKWREAVQEVDRLEAELEMEKESHQFRVVEQQAHQVKEQYQHSVAAMNGELDSLQAELRDTRSENSGLIHKVSELKQTVNDLQQQLIWKAQEGADTIFKEGFSDSKIVELNRIMDELRQRLADISRTNDELQRENITLNTRVTELQRRLSDTELRETEAISQVREAVQMVEAAVMEKDQAEITAKQRDEELEEMRCIVTKVINKAGKRTREEVDAVRKQCNEQMDRLTEELHALEMEGSEKQSRLDRLLREKRAVESELQQIYKDGMMEGSKSKEAYQKLNARAIQAEAAVSEANMKIDNQKMEIDKLTMDNKQLQQKMGAEVKHLQERLTSTQAEFETVNEDRVACMNKLNDLGKKLLQAQQEKEAAHRKCAKELALVEQDYQVRTRNWEVKLQTTEDSRSQTVAELRRLLTAQQRMGARWKEECSTLTHKFEGKLAESRAEVAHLKKRNEEMTSLLKDSQTKTAEVEKLLSDYTQNIRRMEERVREAELQAGEASKQLMRRSLREKHMMLDKDSLMAELTRSLGPVSSQHASATALSTSKKGQPFLESSYKREKTQGDNQGVELTLDQLAGSTKVTPS</sequence>
<dbReference type="AlphaFoldDB" id="A0A433U1K8"/>
<feature type="region of interest" description="Disordered" evidence="2">
    <location>
        <begin position="91"/>
        <end position="115"/>
    </location>
</feature>
<dbReference type="PANTHER" id="PTHR35970:SF1">
    <property type="entry name" value="SODIUM CHANNEL AND CLATHRIN LINKER 1"/>
    <property type="match status" value="1"/>
</dbReference>
<evidence type="ECO:0008006" key="5">
    <source>
        <dbReference type="Google" id="ProtNLM"/>
    </source>
</evidence>
<name>A0A433U1K8_ELYCH</name>
<dbReference type="Proteomes" id="UP000271974">
    <property type="component" value="Unassembled WGS sequence"/>
</dbReference>
<dbReference type="GO" id="GO:0005814">
    <property type="term" value="C:centriole"/>
    <property type="evidence" value="ECO:0007669"/>
    <property type="project" value="TreeGrafter"/>
</dbReference>
<dbReference type="GO" id="GO:0060271">
    <property type="term" value="P:cilium assembly"/>
    <property type="evidence" value="ECO:0007669"/>
    <property type="project" value="TreeGrafter"/>
</dbReference>